<proteinExistence type="predicted"/>
<protein>
    <submittedName>
        <fullName evidence="1">Uncharacterized protein</fullName>
    </submittedName>
</protein>
<name>A0A8S5NL00_9CAUD</name>
<organism evidence="1">
    <name type="scientific">Siphoviridae sp. ctYgF8</name>
    <dbReference type="NCBI Taxonomy" id="2826378"/>
    <lineage>
        <taxon>Viruses</taxon>
        <taxon>Duplodnaviria</taxon>
        <taxon>Heunggongvirae</taxon>
        <taxon>Uroviricota</taxon>
        <taxon>Caudoviricetes</taxon>
    </lineage>
</organism>
<evidence type="ECO:0000313" key="1">
    <source>
        <dbReference type="EMBL" id="DAD94962.1"/>
    </source>
</evidence>
<dbReference type="EMBL" id="BK015186">
    <property type="protein sequence ID" value="DAD94962.1"/>
    <property type="molecule type" value="Genomic_DNA"/>
</dbReference>
<accession>A0A8S5NL00</accession>
<sequence>MFAVFGKTRAEEEARRGLVHDKQKGIWYEDKRHWKRLGNTRYQISPAYSDYRTALEFCQLAEGNADMHIVGIRRMEEGTWKPYRAIGKIKQEIKGKMQ</sequence>
<reference evidence="1" key="1">
    <citation type="journal article" date="2021" name="Proc. Natl. Acad. Sci. U.S.A.">
        <title>A Catalog of Tens of Thousands of Viruses from Human Metagenomes Reveals Hidden Associations with Chronic Diseases.</title>
        <authorList>
            <person name="Tisza M.J."/>
            <person name="Buck C.B."/>
        </authorList>
    </citation>
    <scope>NUCLEOTIDE SEQUENCE</scope>
    <source>
        <strain evidence="1">CtYgF8</strain>
    </source>
</reference>